<dbReference type="GO" id="GO:0055028">
    <property type="term" value="C:cortical microtubule"/>
    <property type="evidence" value="ECO:0007669"/>
    <property type="project" value="UniProtKB-ARBA"/>
</dbReference>
<dbReference type="GO" id="GO:0008017">
    <property type="term" value="F:microtubule binding"/>
    <property type="evidence" value="ECO:0007669"/>
    <property type="project" value="InterPro"/>
</dbReference>
<dbReference type="SMART" id="SM00129">
    <property type="entry name" value="KISc"/>
    <property type="match status" value="1"/>
</dbReference>
<feature type="coiled-coil region" evidence="11">
    <location>
        <begin position="531"/>
        <end position="672"/>
    </location>
</feature>
<evidence type="ECO:0000256" key="12">
    <source>
        <dbReference type="SAM" id="MobiDB-lite"/>
    </source>
</evidence>
<dbReference type="PANTHER" id="PTHR47969:SF6">
    <property type="entry name" value="KINESIN-LIKE PROTEIN KIN-4C"/>
    <property type="match status" value="1"/>
</dbReference>
<dbReference type="InterPro" id="IPR027417">
    <property type="entry name" value="P-loop_NTPase"/>
</dbReference>
<organism evidence="14 15">
    <name type="scientific">Hibiscus syriacus</name>
    <name type="common">Rose of Sharon</name>
    <dbReference type="NCBI Taxonomy" id="106335"/>
    <lineage>
        <taxon>Eukaryota</taxon>
        <taxon>Viridiplantae</taxon>
        <taxon>Streptophyta</taxon>
        <taxon>Embryophyta</taxon>
        <taxon>Tracheophyta</taxon>
        <taxon>Spermatophyta</taxon>
        <taxon>Magnoliopsida</taxon>
        <taxon>eudicotyledons</taxon>
        <taxon>Gunneridae</taxon>
        <taxon>Pentapetalae</taxon>
        <taxon>rosids</taxon>
        <taxon>malvids</taxon>
        <taxon>Malvales</taxon>
        <taxon>Malvaceae</taxon>
        <taxon>Malvoideae</taxon>
        <taxon>Hibiscus</taxon>
    </lineage>
</organism>
<evidence type="ECO:0000256" key="10">
    <source>
        <dbReference type="RuleBase" id="RU000394"/>
    </source>
</evidence>
<dbReference type="InterPro" id="IPR019821">
    <property type="entry name" value="Kinesin_motor_CS"/>
</dbReference>
<dbReference type="InterPro" id="IPR036961">
    <property type="entry name" value="Kinesin_motor_dom_sf"/>
</dbReference>
<sequence>MESSDSVRVAVNIRPLITTELVNGCTDCITVVPGEPQVQIGSHSFTYDYVYGGGGPPPSSIYDDCVDPLVDAVFRGYNATVLAYGQTGSGKTYTMGTNYNDEESNGGIIPKVMETIFRRVGEVKNSTEFLIRVSFIEIFKEEVFDLLDSKSTTLGRPPIQIRETGSGGITLSGVTEAEVRTKEEMASNLARGSLSRATGSTNMNSQSSRSHAIFTISIEQNKTGSCLSAVNNDICDDILSAKLHLVDLAGSERAKRTGANGTRLKEGININKGLLALGNVISALGDERKRKEGGHVPYRDSKLARLLQDSLGGNNKTVMIACVSPADTNAEETLNTLKYANRARNIQNKAVINRDPMAAQLQTMRSQIEHLQAELLFYRGDGNGSFDELQILKHKVSLLEASNGELRQELQERRLASEQLAQRALEAQAEKEKLVMQIEAIRNGKSWDEIESNQNQDFDLMKTYLLKIQELEGELIRLKSLNSSKCRRISDSVVEDEDGTSKNSLFSSGNDYLSSDDIEDNEKEVKHSTLQEKLDRELMELDKRLEQKEAEMKRFASSGTSVLKQLYEKKVNELEHEKRTLQKEIEELRHNLGNISSPSDVVAQKLEEEYLHKLNVLESQVAELKKKQDVHAQLLRQKQKSDEAAKRLQDEIQRIRSQKVQLQQKIKQEAEQFKLWKASREKEVQQLKKEGRRNEYEMHKLLALNQRQKMVLQRKTEESAMATKRLKELLESRKASSREAPSAGNGSGPGVQAIMQTVEHELEVTVRVHDVRSQYERQMAE</sequence>
<feature type="domain" description="Kinesin motor" evidence="13">
    <location>
        <begin position="6"/>
        <end position="346"/>
    </location>
</feature>
<reference evidence="14" key="1">
    <citation type="submission" date="2019-09" db="EMBL/GenBank/DDBJ databases">
        <title>Draft genome information of white flower Hibiscus syriacus.</title>
        <authorList>
            <person name="Kim Y.-M."/>
        </authorList>
    </citation>
    <scope>NUCLEOTIDE SEQUENCE [LARGE SCALE GENOMIC DNA]</scope>
    <source>
        <strain evidence="14">YM2019G1</strain>
    </source>
</reference>
<dbReference type="Pfam" id="PF25764">
    <property type="entry name" value="KIF21A_4th"/>
    <property type="match status" value="1"/>
</dbReference>
<keyword evidence="7" id="KW-0961">Cell wall biogenesis/degradation</keyword>
<dbReference type="GO" id="GO:0007018">
    <property type="term" value="P:microtubule-based movement"/>
    <property type="evidence" value="ECO:0007669"/>
    <property type="project" value="InterPro"/>
</dbReference>
<dbReference type="GO" id="GO:0071555">
    <property type="term" value="P:cell wall organization"/>
    <property type="evidence" value="ECO:0007669"/>
    <property type="project" value="UniProtKB-KW"/>
</dbReference>
<evidence type="ECO:0000256" key="5">
    <source>
        <dbReference type="ARBA" id="ARBA00023054"/>
    </source>
</evidence>
<evidence type="ECO:0000256" key="7">
    <source>
        <dbReference type="ARBA" id="ARBA00023316"/>
    </source>
</evidence>
<comment type="caution">
    <text evidence="14">The sequence shown here is derived from an EMBL/GenBank/DDBJ whole genome shotgun (WGS) entry which is preliminary data.</text>
</comment>
<keyword evidence="15" id="KW-1185">Reference proteome</keyword>
<dbReference type="GO" id="GO:0005524">
    <property type="term" value="F:ATP binding"/>
    <property type="evidence" value="ECO:0007669"/>
    <property type="project" value="UniProtKB-UniRule"/>
</dbReference>
<dbReference type="SUPFAM" id="SSF52540">
    <property type="entry name" value="P-loop containing nucleoside triphosphate hydrolases"/>
    <property type="match status" value="1"/>
</dbReference>
<dbReference type="PROSITE" id="PS00411">
    <property type="entry name" value="KINESIN_MOTOR_1"/>
    <property type="match status" value="1"/>
</dbReference>
<evidence type="ECO:0000256" key="4">
    <source>
        <dbReference type="ARBA" id="ARBA00022840"/>
    </source>
</evidence>
<dbReference type="Pfam" id="PF00225">
    <property type="entry name" value="Kinesin"/>
    <property type="match status" value="1"/>
</dbReference>
<comment type="similarity">
    <text evidence="8">Belongs to the TRAFAC class myosin-kinesin ATPase superfamily. Kinesin family. KIN-4 subfamily.</text>
</comment>
<evidence type="ECO:0000313" key="15">
    <source>
        <dbReference type="Proteomes" id="UP000436088"/>
    </source>
</evidence>
<evidence type="ECO:0000256" key="9">
    <source>
        <dbReference type="PROSITE-ProRule" id="PRU00283"/>
    </source>
</evidence>
<dbReference type="GO" id="GO:0003777">
    <property type="term" value="F:microtubule motor activity"/>
    <property type="evidence" value="ECO:0007669"/>
    <property type="project" value="InterPro"/>
</dbReference>
<dbReference type="PRINTS" id="PR00380">
    <property type="entry name" value="KINESINHEAVY"/>
</dbReference>
<evidence type="ECO:0000313" key="14">
    <source>
        <dbReference type="EMBL" id="KAE8695394.1"/>
    </source>
</evidence>
<evidence type="ECO:0000256" key="3">
    <source>
        <dbReference type="ARBA" id="ARBA00022741"/>
    </source>
</evidence>
<evidence type="ECO:0000259" key="13">
    <source>
        <dbReference type="PROSITE" id="PS50067"/>
    </source>
</evidence>
<comment type="subunit">
    <text evidence="1">Homodimer.</text>
</comment>
<dbReference type="EMBL" id="VEPZ02001084">
    <property type="protein sequence ID" value="KAE8695394.1"/>
    <property type="molecule type" value="Genomic_DNA"/>
</dbReference>
<dbReference type="CDD" id="cd01372">
    <property type="entry name" value="KISc_KIF4"/>
    <property type="match status" value="1"/>
</dbReference>
<keyword evidence="6 9" id="KW-0505">Motor protein</keyword>
<dbReference type="GO" id="GO:0007052">
    <property type="term" value="P:mitotic spindle organization"/>
    <property type="evidence" value="ECO:0007669"/>
    <property type="project" value="TreeGrafter"/>
</dbReference>
<feature type="binding site" evidence="9">
    <location>
        <begin position="85"/>
        <end position="92"/>
    </location>
    <ligand>
        <name>ATP</name>
        <dbReference type="ChEBI" id="CHEBI:30616"/>
    </ligand>
</feature>
<evidence type="ECO:0000256" key="8">
    <source>
        <dbReference type="ARBA" id="ARBA00061175"/>
    </source>
</evidence>
<dbReference type="FunFam" id="3.40.850.10:FF:000032">
    <property type="entry name" value="kinesin-like protein KIN-4A isoform X1"/>
    <property type="match status" value="1"/>
</dbReference>
<evidence type="ECO:0000256" key="1">
    <source>
        <dbReference type="ARBA" id="ARBA00011738"/>
    </source>
</evidence>
<evidence type="ECO:0000256" key="6">
    <source>
        <dbReference type="ARBA" id="ARBA00023175"/>
    </source>
</evidence>
<dbReference type="Gene3D" id="3.40.850.10">
    <property type="entry name" value="Kinesin motor domain"/>
    <property type="match status" value="1"/>
</dbReference>
<dbReference type="GO" id="GO:0051231">
    <property type="term" value="P:spindle elongation"/>
    <property type="evidence" value="ECO:0007669"/>
    <property type="project" value="TreeGrafter"/>
</dbReference>
<dbReference type="PROSITE" id="PS50067">
    <property type="entry name" value="KINESIN_MOTOR_2"/>
    <property type="match status" value="1"/>
</dbReference>
<keyword evidence="3 9" id="KW-0547">Nucleotide-binding</keyword>
<accession>A0A6A2ZTZ9</accession>
<keyword evidence="5 11" id="KW-0175">Coiled coil</keyword>
<dbReference type="InterPro" id="IPR001752">
    <property type="entry name" value="Kinesin_motor_dom"/>
</dbReference>
<protein>
    <recommendedName>
        <fullName evidence="10">Kinesin-like protein</fullName>
    </recommendedName>
</protein>
<keyword evidence="4 9" id="KW-0067">ATP-binding</keyword>
<gene>
    <name evidence="14" type="ORF">F3Y22_tig00110716pilonHSYRG00076</name>
</gene>
<dbReference type="InterPro" id="IPR027640">
    <property type="entry name" value="Kinesin-like_fam"/>
</dbReference>
<evidence type="ECO:0000256" key="2">
    <source>
        <dbReference type="ARBA" id="ARBA00022701"/>
    </source>
</evidence>
<dbReference type="PANTHER" id="PTHR47969">
    <property type="entry name" value="CHROMOSOME-ASSOCIATED KINESIN KIF4A-RELATED"/>
    <property type="match status" value="1"/>
</dbReference>
<keyword evidence="2 10" id="KW-0493">Microtubule</keyword>
<dbReference type="Proteomes" id="UP000436088">
    <property type="component" value="Unassembled WGS sequence"/>
</dbReference>
<dbReference type="GO" id="GO:0005875">
    <property type="term" value="C:microtubule associated complex"/>
    <property type="evidence" value="ECO:0007669"/>
    <property type="project" value="TreeGrafter"/>
</dbReference>
<feature type="region of interest" description="Disordered" evidence="12">
    <location>
        <begin position="731"/>
        <end position="756"/>
    </location>
</feature>
<evidence type="ECO:0000256" key="11">
    <source>
        <dbReference type="SAM" id="Coils"/>
    </source>
</evidence>
<feature type="coiled-coil region" evidence="11">
    <location>
        <begin position="389"/>
        <end position="437"/>
    </location>
</feature>
<name>A0A6A2ZTZ9_HIBSY</name>
<dbReference type="AlphaFoldDB" id="A0A6A2ZTZ9"/>
<proteinExistence type="inferred from homology"/>